<feature type="domain" description="Major facilitator superfamily (MFS) profile" evidence="10">
    <location>
        <begin position="178"/>
        <end position="393"/>
    </location>
</feature>
<evidence type="ECO:0000313" key="12">
    <source>
        <dbReference type="Proteomes" id="UP000095463"/>
    </source>
</evidence>
<keyword evidence="4" id="KW-1003">Cell membrane</keyword>
<dbReference type="InterPro" id="IPR011701">
    <property type="entry name" value="MFS"/>
</dbReference>
<keyword evidence="7 9" id="KW-1133">Transmembrane helix</keyword>
<dbReference type="OrthoDB" id="7337792at2"/>
<keyword evidence="8 9" id="KW-0472">Membrane</keyword>
<feature type="transmembrane region" description="Helical" evidence="9">
    <location>
        <begin position="52"/>
        <end position="72"/>
    </location>
</feature>
<keyword evidence="3" id="KW-0813">Transport</keyword>
<dbReference type="Proteomes" id="UP000095463">
    <property type="component" value="Unassembled WGS sequence"/>
</dbReference>
<dbReference type="PANTHER" id="PTHR23535:SF2">
    <property type="entry name" value="SUGAR EFFLUX TRANSPORTER A-RELATED"/>
    <property type="match status" value="1"/>
</dbReference>
<comment type="similarity">
    <text evidence="2">Belongs to the major facilitator superfamily. Set transporter family.</text>
</comment>
<dbReference type="RefSeq" id="WP_069909079.1">
    <property type="nucleotide sequence ID" value="NZ_LAJE02000128.1"/>
</dbReference>
<evidence type="ECO:0000256" key="6">
    <source>
        <dbReference type="ARBA" id="ARBA00022692"/>
    </source>
</evidence>
<dbReference type="PROSITE" id="PS50850">
    <property type="entry name" value="MFS"/>
    <property type="match status" value="1"/>
</dbReference>
<keyword evidence="6 9" id="KW-0812">Transmembrane</keyword>
<feature type="transmembrane region" description="Helical" evidence="9">
    <location>
        <begin position="79"/>
        <end position="100"/>
    </location>
</feature>
<evidence type="ECO:0000256" key="2">
    <source>
        <dbReference type="ARBA" id="ARBA00006523"/>
    </source>
</evidence>
<evidence type="ECO:0000256" key="8">
    <source>
        <dbReference type="ARBA" id="ARBA00023136"/>
    </source>
</evidence>
<name>A0A1E5XT21_9HYPH</name>
<evidence type="ECO:0000256" key="3">
    <source>
        <dbReference type="ARBA" id="ARBA00022448"/>
    </source>
</evidence>
<feature type="transmembrane region" description="Helical" evidence="9">
    <location>
        <begin position="207"/>
        <end position="229"/>
    </location>
</feature>
<evidence type="ECO:0000259" key="10">
    <source>
        <dbReference type="PROSITE" id="PS50850"/>
    </source>
</evidence>
<reference evidence="11 12" key="1">
    <citation type="journal article" date="2015" name="Genome Announc.">
        <title>Genome Assemblies of Three Soil-Associated Devosia species: D. insulae, D. limi, and D. soli.</title>
        <authorList>
            <person name="Hassan Y.I."/>
            <person name="Lepp D."/>
            <person name="Zhou T."/>
        </authorList>
    </citation>
    <scope>NUCLEOTIDE SEQUENCE [LARGE SCALE GENOMIC DNA]</scope>
    <source>
        <strain evidence="11 12">DS-56</strain>
    </source>
</reference>
<evidence type="ECO:0000313" key="11">
    <source>
        <dbReference type="EMBL" id="OEO31746.1"/>
    </source>
</evidence>
<feature type="transmembrane region" description="Helical" evidence="9">
    <location>
        <begin position="337"/>
        <end position="358"/>
    </location>
</feature>
<comment type="subcellular location">
    <subcellularLocation>
        <location evidence="1">Cell membrane</location>
        <topology evidence="1">Multi-pass membrane protein</topology>
    </subcellularLocation>
</comment>
<accession>A0A1E5XT21</accession>
<protein>
    <recommendedName>
        <fullName evidence="10">Major facilitator superfamily (MFS) profile domain-containing protein</fullName>
    </recommendedName>
</protein>
<dbReference type="Pfam" id="PF07690">
    <property type="entry name" value="MFS_1"/>
    <property type="match status" value="1"/>
</dbReference>
<evidence type="ECO:0000256" key="4">
    <source>
        <dbReference type="ARBA" id="ARBA00022475"/>
    </source>
</evidence>
<feature type="transmembrane region" description="Helical" evidence="9">
    <location>
        <begin position="276"/>
        <end position="297"/>
    </location>
</feature>
<dbReference type="InterPro" id="IPR036259">
    <property type="entry name" value="MFS_trans_sf"/>
</dbReference>
<feature type="transmembrane region" description="Helical" evidence="9">
    <location>
        <begin position="148"/>
        <end position="168"/>
    </location>
</feature>
<keyword evidence="5" id="KW-0762">Sugar transport</keyword>
<dbReference type="GO" id="GO:0005886">
    <property type="term" value="C:plasma membrane"/>
    <property type="evidence" value="ECO:0007669"/>
    <property type="project" value="UniProtKB-SubCell"/>
</dbReference>
<dbReference type="SUPFAM" id="SSF103473">
    <property type="entry name" value="MFS general substrate transporter"/>
    <property type="match status" value="2"/>
</dbReference>
<organism evidence="11 12">
    <name type="scientific">Devosia insulae DS-56</name>
    <dbReference type="NCBI Taxonomy" id="1116389"/>
    <lineage>
        <taxon>Bacteria</taxon>
        <taxon>Pseudomonadati</taxon>
        <taxon>Pseudomonadota</taxon>
        <taxon>Alphaproteobacteria</taxon>
        <taxon>Hyphomicrobiales</taxon>
        <taxon>Devosiaceae</taxon>
        <taxon>Devosia</taxon>
    </lineage>
</organism>
<sequence length="393" mass="40534">MSLSSSLALFKVPSFTPALLAILCSVLAEAVGFSYMALLAVEKIGMSPLELSAFLTLSAISGIAVTTVFGHLHDRRPVLWPLLVSLGAKVVAFGLCAVLTQSWMLIAVAVALFGPSSASFALMFAMAKGYLDRVGGETVSRGMASLRVASSLSWAIGPALGAALVAGWSFTGVYVGAALLSALALVVVFASRIKVVPAATEERQKITLGVVLAAAPAVIAMTAFHTSMFMGSNAMSIVVARELGTETDVGLLFSLCAAVEVVVMGLFVIRPMRRASVGLLAFGFLLFAGYFIMAIVWPTLLSLYLGQILRAAGIGILSVVGMAYVQELLPGRAGVASALFGNTMSAGGLLSGLGTGLFAEAFGYWSIFSVCTGLCLAGAAVLFVPAGRRIEAA</sequence>
<evidence type="ECO:0000256" key="7">
    <source>
        <dbReference type="ARBA" id="ARBA00022989"/>
    </source>
</evidence>
<proteinExistence type="inferred from homology"/>
<dbReference type="EMBL" id="LAJE02000128">
    <property type="protein sequence ID" value="OEO31746.1"/>
    <property type="molecule type" value="Genomic_DNA"/>
</dbReference>
<comment type="caution">
    <text evidence="11">The sequence shown here is derived from an EMBL/GenBank/DDBJ whole genome shotgun (WGS) entry which is preliminary data.</text>
</comment>
<feature type="transmembrane region" description="Helical" evidence="9">
    <location>
        <begin position="174"/>
        <end position="195"/>
    </location>
</feature>
<dbReference type="PANTHER" id="PTHR23535">
    <property type="entry name" value="SUGAR EFFLUX TRANSPORTER A-RELATED"/>
    <property type="match status" value="1"/>
</dbReference>
<feature type="transmembrane region" description="Helical" evidence="9">
    <location>
        <begin position="364"/>
        <end position="384"/>
    </location>
</feature>
<feature type="transmembrane region" description="Helical" evidence="9">
    <location>
        <begin position="303"/>
        <end position="325"/>
    </location>
</feature>
<dbReference type="Gene3D" id="1.20.1250.20">
    <property type="entry name" value="MFS general substrate transporter like domains"/>
    <property type="match status" value="1"/>
</dbReference>
<feature type="transmembrane region" description="Helical" evidence="9">
    <location>
        <begin position="249"/>
        <end position="269"/>
    </location>
</feature>
<dbReference type="InterPro" id="IPR020846">
    <property type="entry name" value="MFS_dom"/>
</dbReference>
<feature type="transmembrane region" description="Helical" evidence="9">
    <location>
        <begin position="106"/>
        <end position="127"/>
    </location>
</feature>
<evidence type="ECO:0000256" key="5">
    <source>
        <dbReference type="ARBA" id="ARBA00022597"/>
    </source>
</evidence>
<dbReference type="GO" id="GO:0022857">
    <property type="term" value="F:transmembrane transporter activity"/>
    <property type="evidence" value="ECO:0007669"/>
    <property type="project" value="InterPro"/>
</dbReference>
<evidence type="ECO:0000256" key="1">
    <source>
        <dbReference type="ARBA" id="ARBA00004651"/>
    </source>
</evidence>
<keyword evidence="12" id="KW-1185">Reference proteome</keyword>
<evidence type="ECO:0000256" key="9">
    <source>
        <dbReference type="SAM" id="Phobius"/>
    </source>
</evidence>
<gene>
    <name evidence="11" type="ORF">VW23_014805</name>
</gene>
<dbReference type="AlphaFoldDB" id="A0A1E5XT21"/>